<dbReference type="InterPro" id="IPR035902">
    <property type="entry name" value="Nuc_phospho_transferase"/>
</dbReference>
<evidence type="ECO:0000259" key="10">
    <source>
        <dbReference type="Pfam" id="PF00591"/>
    </source>
</evidence>
<keyword evidence="3 9" id="KW-0328">Glycosyltransferase</keyword>
<feature type="binding site" evidence="9">
    <location>
        <position position="110"/>
    </location>
    <ligand>
        <name>anthranilate</name>
        <dbReference type="ChEBI" id="CHEBI:16567"/>
        <label>1</label>
    </ligand>
</feature>
<keyword evidence="9" id="KW-0460">Magnesium</keyword>
<evidence type="ECO:0000256" key="8">
    <source>
        <dbReference type="ARBA" id="ARBA00061188"/>
    </source>
</evidence>
<comment type="pathway">
    <text evidence="1 9">Amino-acid biosynthesis; L-tryptophan biosynthesis; L-tryptophan from chorismate: step 2/5.</text>
</comment>
<dbReference type="GO" id="GO:0005829">
    <property type="term" value="C:cytosol"/>
    <property type="evidence" value="ECO:0007669"/>
    <property type="project" value="TreeGrafter"/>
</dbReference>
<dbReference type="OrthoDB" id="9806430at2"/>
<evidence type="ECO:0000256" key="1">
    <source>
        <dbReference type="ARBA" id="ARBA00004907"/>
    </source>
</evidence>
<comment type="similarity">
    <text evidence="8">In the C-terminal section; belongs to the anthranilate phosphoribosyltransferase family.</text>
</comment>
<evidence type="ECO:0000313" key="12">
    <source>
        <dbReference type="EMBL" id="AQW21240.1"/>
    </source>
</evidence>
<keyword evidence="4 9" id="KW-0808">Transferase</keyword>
<keyword evidence="5 9" id="KW-0822">Tryptophan biosynthesis</keyword>
<feature type="binding site" evidence="9">
    <location>
        <begin position="82"/>
        <end position="83"/>
    </location>
    <ligand>
        <name>5-phospho-alpha-D-ribose 1-diphosphate</name>
        <dbReference type="ChEBI" id="CHEBI:58017"/>
    </ligand>
</feature>
<feature type="binding site" evidence="9">
    <location>
        <position position="224"/>
    </location>
    <ligand>
        <name>Mg(2+)</name>
        <dbReference type="ChEBI" id="CHEBI:18420"/>
        <label>2</label>
    </ligand>
</feature>
<dbReference type="Pfam" id="PF00591">
    <property type="entry name" value="Glycos_transf_3"/>
    <property type="match status" value="1"/>
</dbReference>
<keyword evidence="6 9" id="KW-0057">Aromatic amino acid biosynthesis</keyword>
<dbReference type="Gene3D" id="3.40.1030.10">
    <property type="entry name" value="Nucleoside phosphorylase/phosphoribosyltransferase catalytic domain"/>
    <property type="match status" value="1"/>
</dbReference>
<dbReference type="EMBL" id="CP018906">
    <property type="protein sequence ID" value="AQW21240.1"/>
    <property type="molecule type" value="Genomic_DNA"/>
</dbReference>
<evidence type="ECO:0000259" key="11">
    <source>
        <dbReference type="Pfam" id="PF02885"/>
    </source>
</evidence>
<comment type="subunit">
    <text evidence="9">Homodimer.</text>
</comment>
<dbReference type="SUPFAM" id="SSF52418">
    <property type="entry name" value="Nucleoside phosphorylase/phosphoribosyltransferase catalytic domain"/>
    <property type="match status" value="1"/>
</dbReference>
<organism evidence="12 13">
    <name type="scientific">Lentilactobacillus curieae</name>
    <dbReference type="NCBI Taxonomy" id="1138822"/>
    <lineage>
        <taxon>Bacteria</taxon>
        <taxon>Bacillati</taxon>
        <taxon>Bacillota</taxon>
        <taxon>Bacilli</taxon>
        <taxon>Lactobacillales</taxon>
        <taxon>Lactobacillaceae</taxon>
        <taxon>Lentilactobacillus</taxon>
    </lineage>
</organism>
<dbReference type="Proteomes" id="UP000030361">
    <property type="component" value="Chromosome"/>
</dbReference>
<protein>
    <recommendedName>
        <fullName evidence="9">Anthranilate phosphoribosyltransferase</fullName>
        <ecNumber evidence="9">2.4.2.18</ecNumber>
    </recommendedName>
</protein>
<dbReference type="EC" id="2.4.2.18" evidence="9"/>
<feature type="binding site" evidence="9">
    <location>
        <position position="91"/>
    </location>
    <ligand>
        <name>Mg(2+)</name>
        <dbReference type="ChEBI" id="CHEBI:18420"/>
        <label>1</label>
    </ligand>
</feature>
<comment type="function">
    <text evidence="9">Catalyzes the transfer of the phosphoribosyl group of 5-phosphorylribose-1-pyrophosphate (PRPP) to anthranilate to yield N-(5'-phosphoribosyl)-anthranilate (PRA).</text>
</comment>
<feature type="binding site" evidence="9">
    <location>
        <position position="87"/>
    </location>
    <ligand>
        <name>5-phospho-alpha-D-ribose 1-diphosphate</name>
        <dbReference type="ChEBI" id="CHEBI:58017"/>
    </ligand>
</feature>
<evidence type="ECO:0000256" key="2">
    <source>
        <dbReference type="ARBA" id="ARBA00022605"/>
    </source>
</evidence>
<dbReference type="KEGG" id="lcu:PL11_004520"/>
<evidence type="ECO:0000256" key="9">
    <source>
        <dbReference type="HAMAP-Rule" id="MF_00211"/>
    </source>
</evidence>
<comment type="caution">
    <text evidence="9">Lacks conserved residue(s) required for the propagation of feature annotation.</text>
</comment>
<dbReference type="GO" id="GO:0000162">
    <property type="term" value="P:L-tryptophan biosynthetic process"/>
    <property type="evidence" value="ECO:0007669"/>
    <property type="project" value="UniProtKB-UniRule"/>
</dbReference>
<dbReference type="NCBIfam" id="TIGR01245">
    <property type="entry name" value="trpD"/>
    <property type="match status" value="1"/>
</dbReference>
<dbReference type="GO" id="GO:0000287">
    <property type="term" value="F:magnesium ion binding"/>
    <property type="evidence" value="ECO:0007669"/>
    <property type="project" value="UniProtKB-UniRule"/>
</dbReference>
<evidence type="ECO:0000256" key="3">
    <source>
        <dbReference type="ARBA" id="ARBA00022676"/>
    </source>
</evidence>
<feature type="binding site" evidence="9">
    <location>
        <begin position="89"/>
        <end position="92"/>
    </location>
    <ligand>
        <name>5-phospho-alpha-D-ribose 1-diphosphate</name>
        <dbReference type="ChEBI" id="CHEBI:58017"/>
    </ligand>
</feature>
<name>A0A1S6QI09_9LACO</name>
<dbReference type="AlphaFoldDB" id="A0A1S6QI09"/>
<dbReference type="eggNOG" id="COG0547">
    <property type="taxonomic scope" value="Bacteria"/>
</dbReference>
<feature type="binding site" evidence="9">
    <location>
        <position position="225"/>
    </location>
    <ligand>
        <name>Mg(2+)</name>
        <dbReference type="ChEBI" id="CHEBI:18420"/>
        <label>1</label>
    </ligand>
</feature>
<evidence type="ECO:0000256" key="5">
    <source>
        <dbReference type="ARBA" id="ARBA00022822"/>
    </source>
</evidence>
<feature type="binding site" evidence="9">
    <location>
        <position position="119"/>
    </location>
    <ligand>
        <name>5-phospho-alpha-D-ribose 1-diphosphate</name>
        <dbReference type="ChEBI" id="CHEBI:58017"/>
    </ligand>
</feature>
<dbReference type="GO" id="GO:0004048">
    <property type="term" value="F:anthranilate phosphoribosyltransferase activity"/>
    <property type="evidence" value="ECO:0007669"/>
    <property type="project" value="UniProtKB-UniRule"/>
</dbReference>
<feature type="binding site" evidence="9">
    <location>
        <begin position="107"/>
        <end position="115"/>
    </location>
    <ligand>
        <name>5-phospho-alpha-D-ribose 1-diphosphate</name>
        <dbReference type="ChEBI" id="CHEBI:58017"/>
    </ligand>
</feature>
<feature type="domain" description="Glycosyl transferase family 3 N-terminal" evidence="11">
    <location>
        <begin position="3"/>
        <end position="65"/>
    </location>
</feature>
<reference evidence="12 13" key="1">
    <citation type="journal article" date="2015" name="Genome Announc.">
        <title>Genome Sequence of Lactobacillus curieae CCTCC M 2011381T, a Novel Producer of Gamma-aminobutyric Acid.</title>
        <authorList>
            <person name="Wang Y."/>
            <person name="Wang Y."/>
            <person name="Lang C."/>
            <person name="Wei D."/>
            <person name="Xu P."/>
            <person name="Xie J."/>
        </authorList>
    </citation>
    <scope>NUCLEOTIDE SEQUENCE [LARGE SCALE GENOMIC DNA]</scope>
    <source>
        <strain evidence="12 13">CCTCC M 2011381</strain>
    </source>
</reference>
<accession>A0A1S6QI09</accession>
<evidence type="ECO:0000313" key="13">
    <source>
        <dbReference type="Proteomes" id="UP000030361"/>
    </source>
</evidence>
<sequence length="339" mass="35870">MIKEAIEKVTNHNDLTFKESQAVLDEIMNGQTSEIETASLLTALASKHETIDEIAGAAESMRSHALAFPKVDNVLEIVGTGGDHANTFNISTTSAIVLAAAGVKVAKHGNRAASSKSGAADVLEALGLNINQTPSESFTSLQTANLCFLFAQEYHKSMKYVAPVRKALGIRTIFNILGPLANPAKPTTQLLGVYDKNLMKPLAKVLARLGVKHALVVHGADGLDEVTTTGKTYVVEVTGDKLAEYTVTPEDFGLPLADQDDLVGGTPAENAQITRDILSGVKGPKRETVIMNAGMAIHTANPEISIANGIKIATETIDSGKAITKLNELIHLSKKDVVA</sequence>
<dbReference type="HAMAP" id="MF_00211">
    <property type="entry name" value="TrpD"/>
    <property type="match status" value="1"/>
</dbReference>
<feature type="binding site" evidence="9">
    <location>
        <position position="225"/>
    </location>
    <ligand>
        <name>Mg(2+)</name>
        <dbReference type="ChEBI" id="CHEBI:18420"/>
        <label>2</label>
    </ligand>
</feature>
<dbReference type="InterPro" id="IPR005940">
    <property type="entry name" value="Anthranilate_Pribosyl_Tfrase"/>
</dbReference>
<keyword evidence="2 9" id="KW-0028">Amino-acid biosynthesis</keyword>
<gene>
    <name evidence="9" type="primary">trpD</name>
    <name evidence="12" type="ORF">PL11_004520</name>
</gene>
<comment type="catalytic activity">
    <reaction evidence="7 9">
        <text>N-(5-phospho-beta-D-ribosyl)anthranilate + diphosphate = 5-phospho-alpha-D-ribose 1-diphosphate + anthranilate</text>
        <dbReference type="Rhea" id="RHEA:11768"/>
        <dbReference type="ChEBI" id="CHEBI:16567"/>
        <dbReference type="ChEBI" id="CHEBI:18277"/>
        <dbReference type="ChEBI" id="CHEBI:33019"/>
        <dbReference type="ChEBI" id="CHEBI:58017"/>
        <dbReference type="EC" id="2.4.2.18"/>
    </reaction>
</comment>
<evidence type="ECO:0000256" key="4">
    <source>
        <dbReference type="ARBA" id="ARBA00022679"/>
    </source>
</evidence>
<keyword evidence="13" id="KW-1185">Reference proteome</keyword>
<dbReference type="FunFam" id="3.40.1030.10:FF:000002">
    <property type="entry name" value="Anthranilate phosphoribosyltransferase"/>
    <property type="match status" value="1"/>
</dbReference>
<dbReference type="InterPro" id="IPR036320">
    <property type="entry name" value="Glycosyl_Trfase_fam3_N_dom_sf"/>
</dbReference>
<keyword evidence="9" id="KW-0479">Metal-binding</keyword>
<feature type="domain" description="Glycosyl transferase family 3" evidence="10">
    <location>
        <begin position="73"/>
        <end position="322"/>
    </location>
</feature>
<comment type="cofactor">
    <cofactor evidence="9">
        <name>Mg(2+)</name>
        <dbReference type="ChEBI" id="CHEBI:18420"/>
    </cofactor>
    <text evidence="9">Binds 2 magnesium ions per monomer.</text>
</comment>
<feature type="binding site" evidence="9">
    <location>
        <position position="79"/>
    </location>
    <ligand>
        <name>anthranilate</name>
        <dbReference type="ChEBI" id="CHEBI:16567"/>
        <label>1</label>
    </ligand>
</feature>
<dbReference type="RefSeq" id="WP_035166652.1">
    <property type="nucleotide sequence ID" value="NZ_CP018906.1"/>
</dbReference>
<proteinExistence type="inferred from homology"/>
<dbReference type="PANTHER" id="PTHR43285">
    <property type="entry name" value="ANTHRANILATE PHOSPHORIBOSYLTRANSFERASE"/>
    <property type="match status" value="1"/>
</dbReference>
<dbReference type="UniPathway" id="UPA00035">
    <property type="reaction ID" value="UER00041"/>
</dbReference>
<evidence type="ECO:0000256" key="7">
    <source>
        <dbReference type="ARBA" id="ARBA00052328"/>
    </source>
</evidence>
<dbReference type="InterPro" id="IPR000312">
    <property type="entry name" value="Glycosyl_Trfase_fam3"/>
</dbReference>
<dbReference type="InterPro" id="IPR017459">
    <property type="entry name" value="Glycosyl_Trfase_fam3_N_dom"/>
</dbReference>
<dbReference type="PANTHER" id="PTHR43285:SF2">
    <property type="entry name" value="ANTHRANILATE PHOSPHORIBOSYLTRANSFERASE"/>
    <property type="match status" value="1"/>
</dbReference>
<dbReference type="SUPFAM" id="SSF47648">
    <property type="entry name" value="Nucleoside phosphorylase/phosphoribosyltransferase N-terminal domain"/>
    <property type="match status" value="1"/>
</dbReference>
<feature type="binding site" evidence="9">
    <location>
        <position position="79"/>
    </location>
    <ligand>
        <name>5-phospho-alpha-D-ribose 1-diphosphate</name>
        <dbReference type="ChEBI" id="CHEBI:58017"/>
    </ligand>
</feature>
<dbReference type="Pfam" id="PF02885">
    <property type="entry name" value="Glycos_trans_3N"/>
    <property type="match status" value="1"/>
</dbReference>
<dbReference type="Gene3D" id="1.20.970.10">
    <property type="entry name" value="Transferase, Pyrimidine Nucleoside Phosphorylase, Chain C"/>
    <property type="match status" value="1"/>
</dbReference>
<feature type="binding site" evidence="9">
    <location>
        <position position="165"/>
    </location>
    <ligand>
        <name>anthranilate</name>
        <dbReference type="ChEBI" id="CHEBI:16567"/>
        <label>2</label>
    </ligand>
</feature>
<evidence type="ECO:0000256" key="6">
    <source>
        <dbReference type="ARBA" id="ARBA00023141"/>
    </source>
</evidence>
<comment type="similarity">
    <text evidence="9">Belongs to the anthranilate phosphoribosyltransferase family.</text>
</comment>